<reference evidence="1" key="1">
    <citation type="submission" date="2020-06" db="EMBL/GenBank/DDBJ databases">
        <title>Whole Genome Sequence of Bradyrhizobium sp. Strain 1S1.</title>
        <authorList>
            <person name="Bromfield E.S.P."/>
            <person name="Cloutier S."/>
        </authorList>
    </citation>
    <scope>NUCLEOTIDE SEQUENCE [LARGE SCALE GENOMIC DNA]</scope>
    <source>
        <strain evidence="1">1S1</strain>
    </source>
</reference>
<name>A0A973VXK0_9BRAD</name>
<gene>
    <name evidence="1" type="ORF">HAP48_010215</name>
</gene>
<organism evidence="1">
    <name type="scientific">Bradyrhizobium septentrionale</name>
    <dbReference type="NCBI Taxonomy" id="1404411"/>
    <lineage>
        <taxon>Bacteria</taxon>
        <taxon>Pseudomonadati</taxon>
        <taxon>Pseudomonadota</taxon>
        <taxon>Alphaproteobacteria</taxon>
        <taxon>Hyphomicrobiales</taxon>
        <taxon>Nitrobacteraceae</taxon>
        <taxon>Bradyrhizobium</taxon>
    </lineage>
</organism>
<protein>
    <submittedName>
        <fullName evidence="1">Uncharacterized protein</fullName>
    </submittedName>
</protein>
<evidence type="ECO:0000313" key="1">
    <source>
        <dbReference type="EMBL" id="NVI43400.1"/>
    </source>
</evidence>
<dbReference type="EMBL" id="JAAOLE020000001">
    <property type="protein sequence ID" value="NVI43400.1"/>
    <property type="molecule type" value="Genomic_DNA"/>
</dbReference>
<accession>A0A973VXK0</accession>
<comment type="caution">
    <text evidence="1">The sequence shown here is derived from an EMBL/GenBank/DDBJ whole genome shotgun (WGS) entry which is preliminary data.</text>
</comment>
<dbReference type="AlphaFoldDB" id="A0A973VXK0"/>
<sequence>MHRALIFGDAIRERANEAPLGFIYPRFELDLAPLSDHRVEAANESVGIGQHIQGALT</sequence>
<proteinExistence type="predicted"/>